<reference evidence="1 2" key="1">
    <citation type="submission" date="2024-09" db="EMBL/GenBank/DDBJ databases">
        <authorList>
            <person name="Sun Q."/>
            <person name="Mori K."/>
        </authorList>
    </citation>
    <scope>NUCLEOTIDE SEQUENCE [LARGE SCALE GENOMIC DNA]</scope>
    <source>
        <strain evidence="1 2">CECT 8726</strain>
    </source>
</reference>
<proteinExistence type="predicted"/>
<keyword evidence="2" id="KW-1185">Reference proteome</keyword>
<evidence type="ECO:0000313" key="2">
    <source>
        <dbReference type="Proteomes" id="UP001589683"/>
    </source>
</evidence>
<dbReference type="InterPro" id="IPR008949">
    <property type="entry name" value="Isoprenoid_synthase_dom_sf"/>
</dbReference>
<organism evidence="1 2">
    <name type="scientific">Pseudohalocynthiibacter aestuariivivens</name>
    <dbReference type="NCBI Taxonomy" id="1591409"/>
    <lineage>
        <taxon>Bacteria</taxon>
        <taxon>Pseudomonadati</taxon>
        <taxon>Pseudomonadota</taxon>
        <taxon>Alphaproteobacteria</taxon>
        <taxon>Rhodobacterales</taxon>
        <taxon>Paracoccaceae</taxon>
        <taxon>Pseudohalocynthiibacter</taxon>
    </lineage>
</organism>
<name>A0ABV5JG54_9RHOB</name>
<evidence type="ECO:0000313" key="1">
    <source>
        <dbReference type="EMBL" id="MFB9232451.1"/>
    </source>
</evidence>
<protein>
    <submittedName>
        <fullName evidence="1">Phytoene/squalene synthase family protein</fullName>
    </submittedName>
</protein>
<gene>
    <name evidence="1" type="ORF">ACFFUT_11715</name>
</gene>
<dbReference type="InterPro" id="IPR002060">
    <property type="entry name" value="Squ/phyt_synthse"/>
</dbReference>
<accession>A0ABV5JG54</accession>
<dbReference type="Pfam" id="PF00494">
    <property type="entry name" value="SQS_PSY"/>
    <property type="match status" value="1"/>
</dbReference>
<dbReference type="RefSeq" id="WP_213887914.1">
    <property type="nucleotide sequence ID" value="NZ_JAGFNU010000002.1"/>
</dbReference>
<dbReference type="EMBL" id="JBHMEA010000039">
    <property type="protein sequence ID" value="MFB9232451.1"/>
    <property type="molecule type" value="Genomic_DNA"/>
</dbReference>
<dbReference type="SUPFAM" id="SSF48576">
    <property type="entry name" value="Terpenoid synthases"/>
    <property type="match status" value="1"/>
</dbReference>
<sequence>MSLQACAEQVRRGDPDRFLSAMTAPPDARAKLFPLYAFNLEVARAPWVTEEPMIAEMRLQFWRDAVEEIGDSKPPRAHEVVAPLAAVVREAGLPVEVFDALITARRWDIYRDPFKDQADFDSYIDKTAGGLMWLSALSLGAEPSQERAIRDYAYAAGVANWLRAVPELDARGRIPLLDGRASGVAELAKTALKRLKYARPDVGKNCSAALRAGWQARSILMQAMSEPERVGEGTLGTSEFRRKGSLLWKSAINSW</sequence>
<dbReference type="Proteomes" id="UP001589683">
    <property type="component" value="Unassembled WGS sequence"/>
</dbReference>
<comment type="caution">
    <text evidence="1">The sequence shown here is derived from an EMBL/GenBank/DDBJ whole genome shotgun (WGS) entry which is preliminary data.</text>
</comment>
<dbReference type="Gene3D" id="1.10.600.10">
    <property type="entry name" value="Farnesyl Diphosphate Synthase"/>
    <property type="match status" value="1"/>
</dbReference>